<evidence type="ECO:0000313" key="10">
    <source>
        <dbReference type="Proteomes" id="UP000290567"/>
    </source>
</evidence>
<dbReference type="InterPro" id="IPR037051">
    <property type="entry name" value="4-carb_acid_sugar_kinase_N_sf"/>
</dbReference>
<dbReference type="GO" id="GO:0016301">
    <property type="term" value="F:kinase activity"/>
    <property type="evidence" value="ECO:0007669"/>
    <property type="project" value="UniProtKB-KW"/>
</dbReference>
<keyword evidence="2" id="KW-0808">Transferase</keyword>
<dbReference type="Proteomes" id="UP000290567">
    <property type="component" value="Unassembled WGS sequence"/>
</dbReference>
<keyword evidence="5" id="KW-0067">ATP-binding</keyword>
<dbReference type="AlphaFoldDB" id="A0A4P5PFQ3"/>
<name>A0A4P5PFQ3_9ENTE</name>
<dbReference type="RefSeq" id="WP_146623490.1">
    <property type="nucleotide sequence ID" value="NZ_BJCC01000027.1"/>
</dbReference>
<reference evidence="10" key="1">
    <citation type="submission" date="2019-02" db="EMBL/GenBank/DDBJ databases">
        <title>Draft genome sequence of Enterococcus sp. Gos25-1.</title>
        <authorList>
            <person name="Tanaka N."/>
            <person name="Shiwa Y."/>
            <person name="Fujita N."/>
        </authorList>
    </citation>
    <scope>NUCLEOTIDE SEQUENCE [LARGE SCALE GENOMIC DNA]</scope>
    <source>
        <strain evidence="10">Gos25-1</strain>
    </source>
</reference>
<protein>
    <submittedName>
        <fullName evidence="9">Hrp-dependent type III effector protein</fullName>
    </submittedName>
</protein>
<evidence type="ECO:0000256" key="5">
    <source>
        <dbReference type="ARBA" id="ARBA00022840"/>
    </source>
</evidence>
<keyword evidence="10" id="KW-1185">Reference proteome</keyword>
<dbReference type="SUPFAM" id="SSF142764">
    <property type="entry name" value="YgbK-like"/>
    <property type="match status" value="1"/>
</dbReference>
<evidence type="ECO:0000256" key="2">
    <source>
        <dbReference type="ARBA" id="ARBA00022679"/>
    </source>
</evidence>
<dbReference type="Gene3D" id="3.40.980.20">
    <property type="entry name" value="Four-carbon acid sugar kinase, nucleotide binding domain"/>
    <property type="match status" value="1"/>
</dbReference>
<organism evidence="9 10">
    <name type="scientific">Enterococcus florum</name>
    <dbReference type="NCBI Taxonomy" id="2480627"/>
    <lineage>
        <taxon>Bacteria</taxon>
        <taxon>Bacillati</taxon>
        <taxon>Bacillota</taxon>
        <taxon>Bacilli</taxon>
        <taxon>Lactobacillales</taxon>
        <taxon>Enterococcaceae</taxon>
        <taxon>Enterococcus</taxon>
    </lineage>
</organism>
<evidence type="ECO:0000259" key="8">
    <source>
        <dbReference type="Pfam" id="PF17042"/>
    </source>
</evidence>
<keyword evidence="4" id="KW-0418">Kinase</keyword>
<dbReference type="OrthoDB" id="9778478at2"/>
<evidence type="ECO:0000256" key="3">
    <source>
        <dbReference type="ARBA" id="ARBA00022741"/>
    </source>
</evidence>
<dbReference type="Gene3D" id="3.40.50.10840">
    <property type="entry name" value="Putative sugar-binding, N-terminal domain"/>
    <property type="match status" value="1"/>
</dbReference>
<evidence type="ECO:0000256" key="6">
    <source>
        <dbReference type="ARBA" id="ARBA00023277"/>
    </source>
</evidence>
<dbReference type="InterPro" id="IPR042213">
    <property type="entry name" value="NBD_C_sf"/>
</dbReference>
<evidence type="ECO:0000259" key="7">
    <source>
        <dbReference type="Pfam" id="PF07005"/>
    </source>
</evidence>
<feature type="domain" description="Four-carbon acid sugar kinase N-terminal" evidence="7">
    <location>
        <begin position="4"/>
        <end position="214"/>
    </location>
</feature>
<sequence>MLKLLVIADDFTGALDTGVQFSNQGIHTLVSTETDLTQVELEETVEVLVINTESRYVSFEEAYEQMVRIIVSAQREKIPYIYKKVDSALRGNISAEVKAVLDASQAKSIPFLPAYPEMKRVLIDGDLYIDQQLVAESVFAEDPFEPVTESNLIRRLEQEAGIKAKLVKGSELPHNKQGVLVFDAQTDRDLENQLTALHDENLLSVTIGCAGFAKMVAKQLFPRTAVGNYTLKKPLVVVCGSVNPITKKQIEHADKKAYPRISLTPQQLLQPGYWAKPEGKQEIQRYLKLMQGHSLLVFETLSEQTMSGIKTYSVEQSLPVSDYRFRIGKSLGELTQALWTSHSENTFLFTGGDTLFQSMQVLGVKTIRPLAELNAGIVLSTIEWNQKARQVITKSGGFGNEELFEEISRLNETIGGEIC</sequence>
<dbReference type="Pfam" id="PF17042">
    <property type="entry name" value="NBD_C"/>
    <property type="match status" value="1"/>
</dbReference>
<proteinExistence type="inferred from homology"/>
<dbReference type="GO" id="GO:0005524">
    <property type="term" value="F:ATP binding"/>
    <property type="evidence" value="ECO:0007669"/>
    <property type="project" value="UniProtKB-KW"/>
</dbReference>
<dbReference type="EMBL" id="BJCC01000027">
    <property type="protein sequence ID" value="GCF95088.1"/>
    <property type="molecule type" value="Genomic_DNA"/>
</dbReference>
<evidence type="ECO:0000256" key="1">
    <source>
        <dbReference type="ARBA" id="ARBA00005715"/>
    </source>
</evidence>
<evidence type="ECO:0000256" key="4">
    <source>
        <dbReference type="ARBA" id="ARBA00022777"/>
    </source>
</evidence>
<comment type="caution">
    <text evidence="9">The sequence shown here is derived from an EMBL/GenBank/DDBJ whole genome shotgun (WGS) entry which is preliminary data.</text>
</comment>
<dbReference type="InterPro" id="IPR010737">
    <property type="entry name" value="4-carb_acid_sugar_kinase_N"/>
</dbReference>
<keyword evidence="6" id="KW-0119">Carbohydrate metabolism</keyword>
<gene>
    <name evidence="9" type="ORF">NRIC_29790</name>
</gene>
<dbReference type="InterPro" id="IPR031475">
    <property type="entry name" value="NBD_C"/>
</dbReference>
<accession>A0A4P5PFQ3</accession>
<keyword evidence="3" id="KW-0547">Nucleotide-binding</keyword>
<comment type="similarity">
    <text evidence="1">Belongs to the four-carbon acid sugar kinase family.</text>
</comment>
<feature type="domain" description="Four-carbon acid sugar kinase nucleotide binding" evidence="8">
    <location>
        <begin position="236"/>
        <end position="404"/>
    </location>
</feature>
<dbReference type="Pfam" id="PF07005">
    <property type="entry name" value="SBD_N"/>
    <property type="match status" value="1"/>
</dbReference>
<evidence type="ECO:0000313" key="9">
    <source>
        <dbReference type="EMBL" id="GCF95088.1"/>
    </source>
</evidence>